<evidence type="ECO:0000313" key="3">
    <source>
        <dbReference type="Proteomes" id="UP001381693"/>
    </source>
</evidence>
<reference evidence="2 3" key="1">
    <citation type="submission" date="2023-11" db="EMBL/GenBank/DDBJ databases">
        <title>Halocaridina rubra genome assembly.</title>
        <authorList>
            <person name="Smith C."/>
        </authorList>
    </citation>
    <scope>NUCLEOTIDE SEQUENCE [LARGE SCALE GENOMIC DNA]</scope>
    <source>
        <strain evidence="2">EP-1</strain>
        <tissue evidence="2">Whole</tissue>
    </source>
</reference>
<comment type="caution">
    <text evidence="2">The sequence shown here is derived from an EMBL/GenBank/DDBJ whole genome shotgun (WGS) entry which is preliminary data.</text>
</comment>
<feature type="chain" id="PRO_5042995852" evidence="1">
    <location>
        <begin position="26"/>
        <end position="106"/>
    </location>
</feature>
<feature type="signal peptide" evidence="1">
    <location>
        <begin position="1"/>
        <end position="25"/>
    </location>
</feature>
<accession>A0AAN8XD43</accession>
<proteinExistence type="predicted"/>
<keyword evidence="3" id="KW-1185">Reference proteome</keyword>
<protein>
    <submittedName>
        <fullName evidence="2">Uncharacterized protein</fullName>
    </submittedName>
</protein>
<evidence type="ECO:0000256" key="1">
    <source>
        <dbReference type="SAM" id="SignalP"/>
    </source>
</evidence>
<organism evidence="2 3">
    <name type="scientific">Halocaridina rubra</name>
    <name type="common">Hawaiian red shrimp</name>
    <dbReference type="NCBI Taxonomy" id="373956"/>
    <lineage>
        <taxon>Eukaryota</taxon>
        <taxon>Metazoa</taxon>
        <taxon>Ecdysozoa</taxon>
        <taxon>Arthropoda</taxon>
        <taxon>Crustacea</taxon>
        <taxon>Multicrustacea</taxon>
        <taxon>Malacostraca</taxon>
        <taxon>Eumalacostraca</taxon>
        <taxon>Eucarida</taxon>
        <taxon>Decapoda</taxon>
        <taxon>Pleocyemata</taxon>
        <taxon>Caridea</taxon>
        <taxon>Atyoidea</taxon>
        <taxon>Atyidae</taxon>
        <taxon>Halocaridina</taxon>
    </lineage>
</organism>
<dbReference type="AlphaFoldDB" id="A0AAN8XD43"/>
<dbReference type="EMBL" id="JAXCGZ010005695">
    <property type="protein sequence ID" value="KAK7081122.1"/>
    <property type="molecule type" value="Genomic_DNA"/>
</dbReference>
<keyword evidence="1" id="KW-0732">Signal</keyword>
<dbReference type="Proteomes" id="UP001381693">
    <property type="component" value="Unassembled WGS sequence"/>
</dbReference>
<gene>
    <name evidence="2" type="ORF">SK128_027948</name>
</gene>
<name>A0AAN8XD43_HALRR</name>
<sequence>MAKFVLFLITAAWNLHFLHIGKVASVKVFRFQEDGVATLDSVALYQGELITSRHVRSLTICARFKIFFLHTRGTLFHISDKSAGRDWMLRAGDNRNLFIAIQSRVT</sequence>
<evidence type="ECO:0000313" key="2">
    <source>
        <dbReference type="EMBL" id="KAK7081122.1"/>
    </source>
</evidence>